<accession>A0A1G9JWJ2</accession>
<evidence type="ECO:0000313" key="4">
    <source>
        <dbReference type="EMBL" id="SDL41868.1"/>
    </source>
</evidence>
<evidence type="ECO:0000256" key="1">
    <source>
        <dbReference type="SAM" id="SignalP"/>
    </source>
</evidence>
<dbReference type="Gene3D" id="3.10.620.30">
    <property type="match status" value="1"/>
</dbReference>
<dbReference type="AlphaFoldDB" id="A0A1G9JWJ2"/>
<dbReference type="Pfam" id="PF01841">
    <property type="entry name" value="Transglut_core"/>
    <property type="match status" value="1"/>
</dbReference>
<dbReference type="EMBL" id="FNGY01000001">
    <property type="protein sequence ID" value="SDL41868.1"/>
    <property type="molecule type" value="Genomic_DNA"/>
</dbReference>
<dbReference type="InterPro" id="IPR038765">
    <property type="entry name" value="Papain-like_cys_pep_sf"/>
</dbReference>
<dbReference type="STRING" id="430522.BFS30_26475"/>
<dbReference type="RefSeq" id="WP_074604439.1">
    <property type="nucleotide sequence ID" value="NZ_FNGY01000001.1"/>
</dbReference>
<organism evidence="4 5">
    <name type="scientific">Pedobacter steynii</name>
    <dbReference type="NCBI Taxonomy" id="430522"/>
    <lineage>
        <taxon>Bacteria</taxon>
        <taxon>Pseudomonadati</taxon>
        <taxon>Bacteroidota</taxon>
        <taxon>Sphingobacteriia</taxon>
        <taxon>Sphingobacteriales</taxon>
        <taxon>Sphingobacteriaceae</taxon>
        <taxon>Pedobacter</taxon>
    </lineage>
</organism>
<proteinExistence type="predicted"/>
<dbReference type="Pfam" id="PF12969">
    <property type="entry name" value="DUF3857"/>
    <property type="match status" value="1"/>
</dbReference>
<gene>
    <name evidence="4" type="ORF">SAMN05421820_101395</name>
</gene>
<feature type="chain" id="PRO_5010183331" evidence="1">
    <location>
        <begin position="20"/>
        <end position="633"/>
    </location>
</feature>
<evidence type="ECO:0000259" key="2">
    <source>
        <dbReference type="Pfam" id="PF01841"/>
    </source>
</evidence>
<name>A0A1G9JWJ2_9SPHI</name>
<evidence type="ECO:0000313" key="5">
    <source>
        <dbReference type="Proteomes" id="UP000183200"/>
    </source>
</evidence>
<keyword evidence="1" id="KW-0732">Signal</keyword>
<evidence type="ECO:0000259" key="3">
    <source>
        <dbReference type="Pfam" id="PF12969"/>
    </source>
</evidence>
<feature type="signal peptide" evidence="1">
    <location>
        <begin position="1"/>
        <end position="19"/>
    </location>
</feature>
<feature type="domain" description="DUF3857" evidence="3">
    <location>
        <begin position="58"/>
        <end position="214"/>
    </location>
</feature>
<dbReference type="SUPFAM" id="SSF54001">
    <property type="entry name" value="Cysteine proteinases"/>
    <property type="match status" value="1"/>
</dbReference>
<feature type="domain" description="Transglutaminase-like" evidence="2">
    <location>
        <begin position="276"/>
        <end position="379"/>
    </location>
</feature>
<dbReference type="Gene3D" id="2.60.120.1130">
    <property type="match status" value="1"/>
</dbReference>
<protein>
    <submittedName>
        <fullName evidence="4">Transglutaminase-like superfamily protein</fullName>
    </submittedName>
</protein>
<keyword evidence="5" id="KW-1185">Reference proteome</keyword>
<dbReference type="Gene3D" id="2.60.40.3140">
    <property type="match status" value="1"/>
</dbReference>
<sequence>MIRNLFLCLLTFISIPCFSQLEYAADKIPSSLRSRANAVIREMETTVDMRAVDQVIIKVKKVVTVWNKNGDPRADLTIYYDKSSSIQRIRGQVLDAIGNVNAKFTQSDFTDHSAVSDGSMFIDYRLKHFSPIVTTYPYTVIYEYEIRNKQNLIIPDWYANPYADQSVEKNSYTFICKPNEEIRIREYNYNDKPEVLKTEKTTTYTWQVSNKPAFKSEPFAPDPDLYQTYVKIAARQFSYYGYKGSYQNWEELGKWVYNDLIKGRQSLPEQTTAEIKELVKGTDSDREKAKKIYQYMQKKTRYISVQIGIGGFQPMPAAEVQQLSYGDCKALVNYTQSLLKAADIPSLYCVVNAGRNKKSMDPDFASMEQGNHIILAVPLKTDTVWLECTSSDSPFGFLGDFTDDRTVLACTPEGGKLIKTPALSSSMNLLVRKAQLNVDAEGTVTGKLNTRFSGAQYDNYQSLVAQPYTEQLKLLKDKYDIDNINFNDFKLVQDKGTPPHTLESFKLDIQKYAAKSNDLFYLELNAFNKTRNIPEVRNRTLPVYINRGFTDEDELSYELPEGFKMEAKPENKRIISPFGTYSSELKIEGKILTYKRKFQLKDGNYPAAQYQEFSNFMSNVNIADHDKVVYKLN</sequence>
<dbReference type="Proteomes" id="UP000183200">
    <property type="component" value="Unassembled WGS sequence"/>
</dbReference>
<dbReference type="InterPro" id="IPR024618">
    <property type="entry name" value="DUF3857"/>
</dbReference>
<dbReference type="OrthoDB" id="8595007at2"/>
<dbReference type="InterPro" id="IPR002931">
    <property type="entry name" value="Transglutaminase-like"/>
</dbReference>
<reference evidence="5" key="1">
    <citation type="submission" date="2016-10" db="EMBL/GenBank/DDBJ databases">
        <authorList>
            <person name="Varghese N."/>
            <person name="Submissions S."/>
        </authorList>
    </citation>
    <scope>NUCLEOTIDE SEQUENCE [LARGE SCALE GENOMIC DNA]</scope>
    <source>
        <strain evidence="5">DSM 19110</strain>
    </source>
</reference>